<keyword evidence="3" id="KW-1185">Reference proteome</keyword>
<keyword evidence="1" id="KW-0472">Membrane</keyword>
<feature type="non-terminal residue" evidence="2">
    <location>
        <position position="1"/>
    </location>
</feature>
<feature type="transmembrane region" description="Helical" evidence="1">
    <location>
        <begin position="44"/>
        <end position="64"/>
    </location>
</feature>
<protein>
    <submittedName>
        <fullName evidence="2">Uncharacterized protein</fullName>
    </submittedName>
</protein>
<sequence length="76" mass="8865">LHARRLPSGVASHFPLAVGSRLPLTIFRNWEMGFEAGFQKYESLVSLIFLFICYMLCNIFELLFSDFLMYLNFHAL</sequence>
<evidence type="ECO:0000256" key="1">
    <source>
        <dbReference type="SAM" id="Phobius"/>
    </source>
</evidence>
<reference evidence="2 3" key="1">
    <citation type="journal article" date="2015" name="Sci. Rep.">
        <title>The power of single molecule real-time sequencing technology in the de novo assembly of a eukaryotic genome.</title>
        <authorList>
            <person name="Sakai H."/>
            <person name="Naito K."/>
            <person name="Ogiso-Tanaka E."/>
            <person name="Takahashi Y."/>
            <person name="Iseki K."/>
            <person name="Muto C."/>
            <person name="Satou K."/>
            <person name="Teruya K."/>
            <person name="Shiroma A."/>
            <person name="Shimoji M."/>
            <person name="Hirano T."/>
            <person name="Itoh T."/>
            <person name="Kaga A."/>
            <person name="Tomooka N."/>
        </authorList>
    </citation>
    <scope>NUCLEOTIDE SEQUENCE [LARGE SCALE GENOMIC DNA]</scope>
    <source>
        <strain evidence="3">cv. Shumari</strain>
    </source>
</reference>
<dbReference type="AlphaFoldDB" id="A0A0S3SA12"/>
<dbReference type="EMBL" id="AP015039">
    <property type="protein sequence ID" value="BAT89697.1"/>
    <property type="molecule type" value="Genomic_DNA"/>
</dbReference>
<keyword evidence="1" id="KW-1133">Transmembrane helix</keyword>
<name>A0A0S3SA12_PHAAN</name>
<dbReference type="Proteomes" id="UP000291084">
    <property type="component" value="Chromosome 6"/>
</dbReference>
<evidence type="ECO:0000313" key="2">
    <source>
        <dbReference type="EMBL" id="BAT89697.1"/>
    </source>
</evidence>
<gene>
    <name evidence="2" type="primary">Vigan.06G072300</name>
    <name evidence="2" type="ORF">VIGAN_06072300</name>
</gene>
<accession>A0A0S3SA12</accession>
<keyword evidence="1" id="KW-0812">Transmembrane</keyword>
<proteinExistence type="predicted"/>
<organism evidence="2 3">
    <name type="scientific">Vigna angularis var. angularis</name>
    <dbReference type="NCBI Taxonomy" id="157739"/>
    <lineage>
        <taxon>Eukaryota</taxon>
        <taxon>Viridiplantae</taxon>
        <taxon>Streptophyta</taxon>
        <taxon>Embryophyta</taxon>
        <taxon>Tracheophyta</taxon>
        <taxon>Spermatophyta</taxon>
        <taxon>Magnoliopsida</taxon>
        <taxon>eudicotyledons</taxon>
        <taxon>Gunneridae</taxon>
        <taxon>Pentapetalae</taxon>
        <taxon>rosids</taxon>
        <taxon>fabids</taxon>
        <taxon>Fabales</taxon>
        <taxon>Fabaceae</taxon>
        <taxon>Papilionoideae</taxon>
        <taxon>50 kb inversion clade</taxon>
        <taxon>NPAAA clade</taxon>
        <taxon>indigoferoid/millettioid clade</taxon>
        <taxon>Phaseoleae</taxon>
        <taxon>Vigna</taxon>
    </lineage>
</organism>
<evidence type="ECO:0000313" key="3">
    <source>
        <dbReference type="Proteomes" id="UP000291084"/>
    </source>
</evidence>